<dbReference type="InterPro" id="IPR036291">
    <property type="entry name" value="NAD(P)-bd_dom_sf"/>
</dbReference>
<evidence type="ECO:0000313" key="3">
    <source>
        <dbReference type="EMBL" id="CDG23234.1"/>
    </source>
</evidence>
<dbReference type="PANTHER" id="PTHR42760">
    <property type="entry name" value="SHORT-CHAIN DEHYDROGENASES/REDUCTASES FAMILY MEMBER"/>
    <property type="match status" value="1"/>
</dbReference>
<dbReference type="EC" id="1.1.1.153" evidence="3"/>
<accession>A0A068R8E7</accession>
<evidence type="ECO:0000256" key="1">
    <source>
        <dbReference type="ARBA" id="ARBA00006484"/>
    </source>
</evidence>
<proteinExistence type="inferred from homology"/>
<dbReference type="PRINTS" id="PR00080">
    <property type="entry name" value="SDRFAMILY"/>
</dbReference>
<sequence>MKILVTAKNSDLAKYLTKNIKTEANTIETPSREELNVSDIESVRQYFAKKTFDIVINFAGSLYSSTIVKSEPEKWINDINTNLIGTYLVNKFALIKNKSCQIINISSTAAFNAYNDWSSYCASKAGVLKVSQALYKDGYNIITLCPGAIQTKLRDSLSIENSNIMTIEEGCQPIINAINGHYTNGSIIFYRKNEFKFIEKY</sequence>
<dbReference type="SUPFAM" id="SSF51735">
    <property type="entry name" value="NAD(P)-binding Rossmann-fold domains"/>
    <property type="match status" value="1"/>
</dbReference>
<dbReference type="AlphaFoldDB" id="A0A068R8E7"/>
<dbReference type="CDD" id="cd05233">
    <property type="entry name" value="SDR_c"/>
    <property type="match status" value="1"/>
</dbReference>
<dbReference type="KEGG" id="xpo:XPG1_3607"/>
<dbReference type="PRINTS" id="PR00081">
    <property type="entry name" value="GDHRDH"/>
</dbReference>
<dbReference type="HOGENOM" id="CLU_1331033_0_0_6"/>
<comment type="similarity">
    <text evidence="1 2">Belongs to the short-chain dehydrogenases/reductases (SDR) family.</text>
</comment>
<name>A0A068R8E7_9GAMM</name>
<organism evidence="3 4">
    <name type="scientific">Xenorhabdus poinarii G6</name>
    <dbReference type="NCBI Taxonomy" id="1354304"/>
    <lineage>
        <taxon>Bacteria</taxon>
        <taxon>Pseudomonadati</taxon>
        <taxon>Pseudomonadota</taxon>
        <taxon>Gammaproteobacteria</taxon>
        <taxon>Enterobacterales</taxon>
        <taxon>Morganellaceae</taxon>
        <taxon>Xenorhabdus</taxon>
    </lineage>
</organism>
<evidence type="ECO:0000256" key="2">
    <source>
        <dbReference type="RuleBase" id="RU000363"/>
    </source>
</evidence>
<keyword evidence="3" id="KW-0560">Oxidoreductase</keyword>
<dbReference type="Proteomes" id="UP000032735">
    <property type="component" value="Chromosome"/>
</dbReference>
<keyword evidence="4" id="KW-1185">Reference proteome</keyword>
<dbReference type="Pfam" id="PF00106">
    <property type="entry name" value="adh_short"/>
    <property type="match status" value="1"/>
</dbReference>
<dbReference type="GO" id="GO:0004757">
    <property type="term" value="F:sepiapterin reductase (NADP+) activity"/>
    <property type="evidence" value="ECO:0007669"/>
    <property type="project" value="UniProtKB-EC"/>
</dbReference>
<dbReference type="RefSeq" id="WP_045960193.1">
    <property type="nucleotide sequence ID" value="NZ_FO704551.1"/>
</dbReference>
<dbReference type="EMBL" id="FO704551">
    <property type="protein sequence ID" value="CDG23234.1"/>
    <property type="molecule type" value="Genomic_DNA"/>
</dbReference>
<reference evidence="3 4" key="1">
    <citation type="submission" date="2013-07" db="EMBL/GenBank/DDBJ databases">
        <authorList>
            <person name="Genoscope - CEA"/>
        </authorList>
    </citation>
    <scope>NUCLEOTIDE SEQUENCE [LARGE SCALE GENOMIC DNA]</scope>
    <source>
        <strain evidence="3 4">G6</strain>
    </source>
</reference>
<dbReference type="STRING" id="1354304.XPG1_3607"/>
<evidence type="ECO:0000313" key="4">
    <source>
        <dbReference type="Proteomes" id="UP000032735"/>
    </source>
</evidence>
<protein>
    <submittedName>
        <fullName evidence="3">Sepiapterin reductase</fullName>
        <ecNumber evidence="3">1.1.1.153</ecNumber>
    </submittedName>
</protein>
<dbReference type="InterPro" id="IPR002347">
    <property type="entry name" value="SDR_fam"/>
</dbReference>
<dbReference type="Gene3D" id="3.40.50.720">
    <property type="entry name" value="NAD(P)-binding Rossmann-like Domain"/>
    <property type="match status" value="1"/>
</dbReference>
<gene>
    <name evidence="3" type="ORF">XPG1_3607</name>
</gene>